<feature type="transmembrane region" description="Helical" evidence="7">
    <location>
        <begin position="268"/>
        <end position="288"/>
    </location>
</feature>
<dbReference type="InterPro" id="IPR000515">
    <property type="entry name" value="MetI-like"/>
</dbReference>
<keyword evidence="3" id="KW-1003">Cell membrane</keyword>
<comment type="similarity">
    <text evidence="7">Belongs to the binding-protein-dependent transport system permease family.</text>
</comment>
<evidence type="ECO:0000256" key="6">
    <source>
        <dbReference type="ARBA" id="ARBA00023136"/>
    </source>
</evidence>
<feature type="transmembrane region" description="Helical" evidence="7">
    <location>
        <begin position="109"/>
        <end position="128"/>
    </location>
</feature>
<dbReference type="RefSeq" id="WP_127197898.1">
    <property type="nucleotide sequence ID" value="NZ_RZNX01000001.1"/>
</dbReference>
<evidence type="ECO:0000256" key="2">
    <source>
        <dbReference type="ARBA" id="ARBA00022448"/>
    </source>
</evidence>
<reference evidence="9 10" key="1">
    <citation type="submission" date="2018-12" db="EMBL/GenBank/DDBJ databases">
        <authorList>
            <person name="Sun L."/>
            <person name="Chen Z."/>
        </authorList>
    </citation>
    <scope>NUCLEOTIDE SEQUENCE [LARGE SCALE GENOMIC DNA]</scope>
    <source>
        <strain evidence="9 10">3-5-3</strain>
    </source>
</reference>
<dbReference type="PROSITE" id="PS50928">
    <property type="entry name" value="ABC_TM1"/>
    <property type="match status" value="1"/>
</dbReference>
<dbReference type="CDD" id="cd06261">
    <property type="entry name" value="TM_PBP2"/>
    <property type="match status" value="1"/>
</dbReference>
<dbReference type="AlphaFoldDB" id="A0A3S1DD49"/>
<dbReference type="InterPro" id="IPR035906">
    <property type="entry name" value="MetI-like_sf"/>
</dbReference>
<name>A0A3S1DD49_9BACL</name>
<dbReference type="PANTHER" id="PTHR30193:SF37">
    <property type="entry name" value="INNER MEMBRANE ABC TRANSPORTER PERMEASE PROTEIN YCJO"/>
    <property type="match status" value="1"/>
</dbReference>
<keyword evidence="2 7" id="KW-0813">Transport</keyword>
<dbReference type="OrthoDB" id="152280at2"/>
<evidence type="ECO:0000256" key="4">
    <source>
        <dbReference type="ARBA" id="ARBA00022692"/>
    </source>
</evidence>
<keyword evidence="6 7" id="KW-0472">Membrane</keyword>
<dbReference type="SUPFAM" id="SSF160964">
    <property type="entry name" value="MalF N-terminal region-like"/>
    <property type="match status" value="1"/>
</dbReference>
<organism evidence="9 10">
    <name type="scientific">Paenibacillus zeisoli</name>
    <dbReference type="NCBI Taxonomy" id="2496267"/>
    <lineage>
        <taxon>Bacteria</taxon>
        <taxon>Bacillati</taxon>
        <taxon>Bacillota</taxon>
        <taxon>Bacilli</taxon>
        <taxon>Bacillales</taxon>
        <taxon>Paenibacillaceae</taxon>
        <taxon>Paenibacillus</taxon>
    </lineage>
</organism>
<comment type="caution">
    <text evidence="9">The sequence shown here is derived from an EMBL/GenBank/DDBJ whole genome shotgun (WGS) entry which is preliminary data.</text>
</comment>
<dbReference type="SUPFAM" id="SSF161098">
    <property type="entry name" value="MetI-like"/>
    <property type="match status" value="1"/>
</dbReference>
<dbReference type="GO" id="GO:0005886">
    <property type="term" value="C:plasma membrane"/>
    <property type="evidence" value="ECO:0007669"/>
    <property type="project" value="UniProtKB-SubCell"/>
</dbReference>
<dbReference type="PANTHER" id="PTHR30193">
    <property type="entry name" value="ABC TRANSPORTER PERMEASE PROTEIN"/>
    <property type="match status" value="1"/>
</dbReference>
<accession>A0A3S1DD49</accession>
<dbReference type="GO" id="GO:0055085">
    <property type="term" value="P:transmembrane transport"/>
    <property type="evidence" value="ECO:0007669"/>
    <property type="project" value="InterPro"/>
</dbReference>
<comment type="subcellular location">
    <subcellularLocation>
        <location evidence="1 7">Cell membrane</location>
        <topology evidence="1 7">Multi-pass membrane protein</topology>
    </subcellularLocation>
</comment>
<proteinExistence type="inferred from homology"/>
<evidence type="ECO:0000313" key="9">
    <source>
        <dbReference type="EMBL" id="RUT36203.1"/>
    </source>
</evidence>
<evidence type="ECO:0000256" key="5">
    <source>
        <dbReference type="ARBA" id="ARBA00022989"/>
    </source>
</evidence>
<evidence type="ECO:0000313" key="10">
    <source>
        <dbReference type="Proteomes" id="UP000272464"/>
    </source>
</evidence>
<dbReference type="Pfam" id="PF00528">
    <property type="entry name" value="BPD_transp_1"/>
    <property type="match status" value="1"/>
</dbReference>
<keyword evidence="10" id="KW-1185">Reference proteome</keyword>
<sequence length="296" mass="33246">MNKAMKNPTVFILFVLPAVMLFLMFFIYPIFSSLYFSFTSWNGVAKLDKIKYIGIDNFTKALGQDRFWVAVKNNAYFILFSVFLQVPVIVIFSLLIAHVKKLKGLYKTAIFLPSIMSTAVIGILWGFIYEPDIGLLNKILSFFGIGKIYWLSDNTYAMLSILITNAWQWTGYYIIMVLAAILSIPKELEEAAAIDGATAYQRATRIVLPLITPIISVVVMLSIAGAMKAADIVIVMTNGGPAGSTEVMATYMIRYAITSFKYGYGNSIAVLIFIFTLIVTLIYQLLVARRNERIEY</sequence>
<keyword evidence="5 7" id="KW-1133">Transmembrane helix</keyword>
<dbReference type="Proteomes" id="UP000272464">
    <property type="component" value="Unassembled WGS sequence"/>
</dbReference>
<dbReference type="InterPro" id="IPR051393">
    <property type="entry name" value="ABC_transporter_permease"/>
</dbReference>
<feature type="transmembrane region" description="Helical" evidence="7">
    <location>
        <begin position="206"/>
        <end position="227"/>
    </location>
</feature>
<evidence type="ECO:0000256" key="3">
    <source>
        <dbReference type="ARBA" id="ARBA00022475"/>
    </source>
</evidence>
<feature type="transmembrane region" description="Helical" evidence="7">
    <location>
        <begin position="166"/>
        <end position="185"/>
    </location>
</feature>
<evidence type="ECO:0000259" key="8">
    <source>
        <dbReference type="PROSITE" id="PS50928"/>
    </source>
</evidence>
<dbReference type="EMBL" id="RZNX01000001">
    <property type="protein sequence ID" value="RUT36203.1"/>
    <property type="molecule type" value="Genomic_DNA"/>
</dbReference>
<keyword evidence="4 7" id="KW-0812">Transmembrane</keyword>
<feature type="transmembrane region" description="Helical" evidence="7">
    <location>
        <begin position="12"/>
        <end position="31"/>
    </location>
</feature>
<evidence type="ECO:0000256" key="7">
    <source>
        <dbReference type="RuleBase" id="RU363032"/>
    </source>
</evidence>
<gene>
    <name evidence="9" type="ORF">EJP77_04220</name>
</gene>
<dbReference type="Gene3D" id="1.10.3720.10">
    <property type="entry name" value="MetI-like"/>
    <property type="match status" value="1"/>
</dbReference>
<feature type="transmembrane region" description="Helical" evidence="7">
    <location>
        <begin position="75"/>
        <end position="97"/>
    </location>
</feature>
<evidence type="ECO:0000256" key="1">
    <source>
        <dbReference type="ARBA" id="ARBA00004651"/>
    </source>
</evidence>
<feature type="domain" description="ABC transmembrane type-1" evidence="8">
    <location>
        <begin position="71"/>
        <end position="283"/>
    </location>
</feature>
<protein>
    <submittedName>
        <fullName evidence="9">Sugar ABC transporter permease</fullName>
    </submittedName>
</protein>